<protein>
    <submittedName>
        <fullName evidence="1">Uncharacterized protein</fullName>
    </submittedName>
</protein>
<proteinExistence type="predicted"/>
<evidence type="ECO:0000313" key="2">
    <source>
        <dbReference type="Proteomes" id="UP000553766"/>
    </source>
</evidence>
<accession>A0A840X2V8</accession>
<dbReference type="RefSeq" id="WP_184011571.1">
    <property type="nucleotide sequence ID" value="NZ_JACIJS010000006.1"/>
</dbReference>
<comment type="caution">
    <text evidence="1">The sequence shown here is derived from an EMBL/GenBank/DDBJ whole genome shotgun (WGS) entry which is preliminary data.</text>
</comment>
<sequence length="45" mass="4648">MARALFYLAILVVLAGLGIIGYALMSDLSVEAEPVSVPVELDVGA</sequence>
<reference evidence="1 2" key="1">
    <citation type="submission" date="2020-08" db="EMBL/GenBank/DDBJ databases">
        <title>Genomic Encyclopedia of Type Strains, Phase IV (KMG-IV): sequencing the most valuable type-strain genomes for metagenomic binning, comparative biology and taxonomic classification.</title>
        <authorList>
            <person name="Goeker M."/>
        </authorList>
    </citation>
    <scope>NUCLEOTIDE SEQUENCE [LARGE SCALE GENOMIC DNA]</scope>
    <source>
        <strain evidence="1 2">DSM 103377</strain>
    </source>
</reference>
<dbReference type="AlphaFoldDB" id="A0A840X2V8"/>
<dbReference type="EMBL" id="JACIJS010000006">
    <property type="protein sequence ID" value="MBB5516195.1"/>
    <property type="molecule type" value="Genomic_DNA"/>
</dbReference>
<dbReference type="Proteomes" id="UP000553766">
    <property type="component" value="Unassembled WGS sequence"/>
</dbReference>
<name>A0A840X2V8_9RHOB</name>
<keyword evidence="2" id="KW-1185">Reference proteome</keyword>
<gene>
    <name evidence="1" type="ORF">FHS89_002221</name>
</gene>
<organism evidence="1 2">
    <name type="scientific">Rubricella aquisinus</name>
    <dbReference type="NCBI Taxonomy" id="2028108"/>
    <lineage>
        <taxon>Bacteria</taxon>
        <taxon>Pseudomonadati</taxon>
        <taxon>Pseudomonadota</taxon>
        <taxon>Alphaproteobacteria</taxon>
        <taxon>Rhodobacterales</taxon>
        <taxon>Paracoccaceae</taxon>
        <taxon>Rubricella</taxon>
    </lineage>
</organism>
<evidence type="ECO:0000313" key="1">
    <source>
        <dbReference type="EMBL" id="MBB5516195.1"/>
    </source>
</evidence>